<protein>
    <submittedName>
        <fullName evidence="4">Class I SAM-dependent methyltransferase</fullName>
        <ecNumber evidence="4">2.1.1.-</ecNumber>
    </submittedName>
</protein>
<dbReference type="InterPro" id="IPR029063">
    <property type="entry name" value="SAM-dependent_MTases_sf"/>
</dbReference>
<keyword evidence="2 4" id="KW-0808">Transferase</keyword>
<dbReference type="PANTHER" id="PTHR44942:SF4">
    <property type="entry name" value="METHYLTRANSFERASE TYPE 11 DOMAIN-CONTAINING PROTEIN"/>
    <property type="match status" value="1"/>
</dbReference>
<accession>A0ABD5RRD7</accession>
<proteinExistence type="predicted"/>
<dbReference type="Proteomes" id="UP001596099">
    <property type="component" value="Unassembled WGS sequence"/>
</dbReference>
<dbReference type="CDD" id="cd02440">
    <property type="entry name" value="AdoMet_MTases"/>
    <property type="match status" value="1"/>
</dbReference>
<dbReference type="PANTHER" id="PTHR44942">
    <property type="entry name" value="METHYLTRANSF_11 DOMAIN-CONTAINING PROTEIN"/>
    <property type="match status" value="1"/>
</dbReference>
<name>A0ABD5RRD7_9EURY</name>
<comment type="caution">
    <text evidence="4">The sequence shown here is derived from an EMBL/GenBank/DDBJ whole genome shotgun (WGS) entry which is preliminary data.</text>
</comment>
<dbReference type="EMBL" id="JBHSQH010000001">
    <property type="protein sequence ID" value="MFC5973071.1"/>
    <property type="molecule type" value="Genomic_DNA"/>
</dbReference>
<sequence>MTESNPFIGTEQYYAEHRPDYGEATVDYLRERFALDSDARVLDLGCGAGQLAVPLARHAYDVVAMDPNEEMLRHARERAAEAGVENVEWVVGSDADLRVEQGPFRLTTMGRSFHWMDQERTLDRLYRATEADGGVALLTDREWLTKGREAWQATVYDVVTDYLDDVPERVDPEAVTYDDPWDETLAAFGFESVETVTFDVEREWTADDVVGYVLSLSFCSPERFGDERAAFERDLRARLRESGEEPFEQVAAVEVISGLRAPESD</sequence>
<evidence type="ECO:0000259" key="3">
    <source>
        <dbReference type="Pfam" id="PF13649"/>
    </source>
</evidence>
<evidence type="ECO:0000313" key="4">
    <source>
        <dbReference type="EMBL" id="MFC5973071.1"/>
    </source>
</evidence>
<dbReference type="InterPro" id="IPR051052">
    <property type="entry name" value="Diverse_substrate_MTase"/>
</dbReference>
<evidence type="ECO:0000256" key="1">
    <source>
        <dbReference type="ARBA" id="ARBA00022603"/>
    </source>
</evidence>
<gene>
    <name evidence="4" type="ORF">ACFPYI_17190</name>
</gene>
<dbReference type="Pfam" id="PF13649">
    <property type="entry name" value="Methyltransf_25"/>
    <property type="match status" value="1"/>
</dbReference>
<organism evidence="4 5">
    <name type="scientific">Halomarina salina</name>
    <dbReference type="NCBI Taxonomy" id="1872699"/>
    <lineage>
        <taxon>Archaea</taxon>
        <taxon>Methanobacteriati</taxon>
        <taxon>Methanobacteriota</taxon>
        <taxon>Stenosarchaea group</taxon>
        <taxon>Halobacteria</taxon>
        <taxon>Halobacteriales</taxon>
        <taxon>Natronomonadaceae</taxon>
        <taxon>Halomarina</taxon>
    </lineage>
</organism>
<dbReference type="SUPFAM" id="SSF53335">
    <property type="entry name" value="S-adenosyl-L-methionine-dependent methyltransferases"/>
    <property type="match status" value="1"/>
</dbReference>
<dbReference type="GO" id="GO:0008168">
    <property type="term" value="F:methyltransferase activity"/>
    <property type="evidence" value="ECO:0007669"/>
    <property type="project" value="UniProtKB-KW"/>
</dbReference>
<dbReference type="AlphaFoldDB" id="A0ABD5RRD7"/>
<dbReference type="GO" id="GO:0032259">
    <property type="term" value="P:methylation"/>
    <property type="evidence" value="ECO:0007669"/>
    <property type="project" value="UniProtKB-KW"/>
</dbReference>
<feature type="domain" description="Methyltransferase" evidence="3">
    <location>
        <begin position="41"/>
        <end position="133"/>
    </location>
</feature>
<reference evidence="4 5" key="1">
    <citation type="journal article" date="2019" name="Int. J. Syst. Evol. Microbiol.">
        <title>The Global Catalogue of Microorganisms (GCM) 10K type strain sequencing project: providing services to taxonomists for standard genome sequencing and annotation.</title>
        <authorList>
            <consortium name="The Broad Institute Genomics Platform"/>
            <consortium name="The Broad Institute Genome Sequencing Center for Infectious Disease"/>
            <person name="Wu L."/>
            <person name="Ma J."/>
        </authorList>
    </citation>
    <scope>NUCLEOTIDE SEQUENCE [LARGE SCALE GENOMIC DNA]</scope>
    <source>
        <strain evidence="4 5">CGMCC 1.12543</strain>
    </source>
</reference>
<evidence type="ECO:0000313" key="5">
    <source>
        <dbReference type="Proteomes" id="UP001596099"/>
    </source>
</evidence>
<dbReference type="Gene3D" id="3.40.50.150">
    <property type="entry name" value="Vaccinia Virus protein VP39"/>
    <property type="match status" value="1"/>
</dbReference>
<dbReference type="RefSeq" id="WP_247417166.1">
    <property type="nucleotide sequence ID" value="NZ_JALLGW010000001.1"/>
</dbReference>
<evidence type="ECO:0000256" key="2">
    <source>
        <dbReference type="ARBA" id="ARBA00022679"/>
    </source>
</evidence>
<dbReference type="EC" id="2.1.1.-" evidence="4"/>
<dbReference type="InterPro" id="IPR041698">
    <property type="entry name" value="Methyltransf_25"/>
</dbReference>
<keyword evidence="1 4" id="KW-0489">Methyltransferase</keyword>
<keyword evidence="5" id="KW-1185">Reference proteome</keyword>